<dbReference type="Gene3D" id="1.10.10.10">
    <property type="entry name" value="Winged helix-like DNA-binding domain superfamily/Winged helix DNA-binding domain"/>
    <property type="match status" value="1"/>
</dbReference>
<dbReference type="PANTHER" id="PTHR43537:SF24">
    <property type="entry name" value="GLUCONATE OPERON TRANSCRIPTIONAL REPRESSOR"/>
    <property type="match status" value="1"/>
</dbReference>
<proteinExistence type="predicted"/>
<dbReference type="SMART" id="SM00895">
    <property type="entry name" value="FCD"/>
    <property type="match status" value="1"/>
</dbReference>
<evidence type="ECO:0000256" key="2">
    <source>
        <dbReference type="ARBA" id="ARBA00023125"/>
    </source>
</evidence>
<evidence type="ECO:0000313" key="6">
    <source>
        <dbReference type="EMBL" id="OXR43189.1"/>
    </source>
</evidence>
<dbReference type="PANTHER" id="PTHR43537">
    <property type="entry name" value="TRANSCRIPTIONAL REGULATOR, GNTR FAMILY"/>
    <property type="match status" value="1"/>
</dbReference>
<dbReference type="GO" id="GO:0003700">
    <property type="term" value="F:DNA-binding transcription factor activity"/>
    <property type="evidence" value="ECO:0007669"/>
    <property type="project" value="InterPro"/>
</dbReference>
<evidence type="ECO:0000256" key="3">
    <source>
        <dbReference type="ARBA" id="ARBA00023163"/>
    </source>
</evidence>
<dbReference type="EMBL" id="NGAF01000010">
    <property type="protein sequence ID" value="OXR43189.1"/>
    <property type="molecule type" value="Genomic_DNA"/>
</dbReference>
<dbReference type="PRINTS" id="PR00035">
    <property type="entry name" value="HTHGNTR"/>
</dbReference>
<dbReference type="AlphaFoldDB" id="A0A231H2W5"/>
<keyword evidence="7" id="KW-1185">Reference proteome</keyword>
<dbReference type="Proteomes" id="UP000215506">
    <property type="component" value="Unassembled WGS sequence"/>
</dbReference>
<dbReference type="InterPro" id="IPR000524">
    <property type="entry name" value="Tscrpt_reg_HTH_GntR"/>
</dbReference>
<keyword evidence="3" id="KW-0804">Transcription</keyword>
<dbReference type="SUPFAM" id="SSF46785">
    <property type="entry name" value="Winged helix' DNA-binding domain"/>
    <property type="match status" value="1"/>
</dbReference>
<evidence type="ECO:0000256" key="1">
    <source>
        <dbReference type="ARBA" id="ARBA00023015"/>
    </source>
</evidence>
<dbReference type="Gene3D" id="1.20.120.530">
    <property type="entry name" value="GntR ligand-binding domain-like"/>
    <property type="match status" value="1"/>
</dbReference>
<dbReference type="InterPro" id="IPR036390">
    <property type="entry name" value="WH_DNA-bd_sf"/>
</dbReference>
<evidence type="ECO:0000256" key="4">
    <source>
        <dbReference type="SAM" id="MobiDB-lite"/>
    </source>
</evidence>
<keyword evidence="2" id="KW-0238">DNA-binding</keyword>
<dbReference type="GO" id="GO:0003677">
    <property type="term" value="F:DNA binding"/>
    <property type="evidence" value="ECO:0007669"/>
    <property type="project" value="UniProtKB-KW"/>
</dbReference>
<dbReference type="InterPro" id="IPR008920">
    <property type="entry name" value="TF_FadR/GntR_C"/>
</dbReference>
<feature type="domain" description="HTH gntR-type" evidence="5">
    <location>
        <begin position="28"/>
        <end position="98"/>
    </location>
</feature>
<dbReference type="CDD" id="cd07377">
    <property type="entry name" value="WHTH_GntR"/>
    <property type="match status" value="1"/>
</dbReference>
<dbReference type="Pfam" id="PF07729">
    <property type="entry name" value="FCD"/>
    <property type="match status" value="1"/>
</dbReference>
<dbReference type="PROSITE" id="PS50949">
    <property type="entry name" value="HTH_GNTR"/>
    <property type="match status" value="1"/>
</dbReference>
<keyword evidence="1" id="KW-0805">Transcription regulation</keyword>
<dbReference type="SMART" id="SM00345">
    <property type="entry name" value="HTH_GNTR"/>
    <property type="match status" value="1"/>
</dbReference>
<dbReference type="SUPFAM" id="SSF48008">
    <property type="entry name" value="GntR ligand-binding domain-like"/>
    <property type="match status" value="1"/>
</dbReference>
<gene>
    <name evidence="6" type="primary">pdhR_1</name>
    <name evidence="6" type="ORF">B7C42_04611</name>
</gene>
<name>A0A231H2W5_9NOCA</name>
<comment type="caution">
    <text evidence="6">The sequence shown here is derived from an EMBL/GenBank/DDBJ whole genome shotgun (WGS) entry which is preliminary data.</text>
</comment>
<organism evidence="6 7">
    <name type="scientific">Nocardia cerradoensis</name>
    <dbReference type="NCBI Taxonomy" id="85688"/>
    <lineage>
        <taxon>Bacteria</taxon>
        <taxon>Bacillati</taxon>
        <taxon>Actinomycetota</taxon>
        <taxon>Actinomycetes</taxon>
        <taxon>Mycobacteriales</taxon>
        <taxon>Nocardiaceae</taxon>
        <taxon>Nocardia</taxon>
    </lineage>
</organism>
<feature type="region of interest" description="Disordered" evidence="4">
    <location>
        <begin position="1"/>
        <end position="25"/>
    </location>
</feature>
<reference evidence="6 7" key="1">
    <citation type="submission" date="2017-07" db="EMBL/GenBank/DDBJ databases">
        <title>First draft Genome Sequence of Nocardia cerradoensis isolated from human infection.</title>
        <authorList>
            <person name="Carrasco G."/>
        </authorList>
    </citation>
    <scope>NUCLEOTIDE SEQUENCE [LARGE SCALE GENOMIC DNA]</scope>
    <source>
        <strain evidence="6 7">CNM20130759</strain>
    </source>
</reference>
<evidence type="ECO:0000259" key="5">
    <source>
        <dbReference type="PROSITE" id="PS50949"/>
    </source>
</evidence>
<dbReference type="InterPro" id="IPR011711">
    <property type="entry name" value="GntR_C"/>
</dbReference>
<keyword evidence="6" id="KW-0670">Pyruvate</keyword>
<dbReference type="InterPro" id="IPR036388">
    <property type="entry name" value="WH-like_DNA-bd_sf"/>
</dbReference>
<sequence>MAVDSPTGASRGAQRSPARGTTQRVRVPKMAELVAAELRRRIIRGELSEGEALSSETELMSRFGVSRPTLREAYRVLESERLIVIRRGANGGARVQPPRREVAARYAGFILEYQGASVKDVYEARAALEVPSVGRLALRRSAADLAALTEALDRYDDEYDPSRSIRLHGEFHQLVVRLAGNETLTLLSEMVHHIIETANVTLQPDSGPSAERARRDTGRVHRKLVELIRGRDARAAEELWHRHLGEAEGYVLGDDAATSVLDLLG</sequence>
<evidence type="ECO:0000313" key="7">
    <source>
        <dbReference type="Proteomes" id="UP000215506"/>
    </source>
</evidence>
<accession>A0A231H2W5</accession>
<dbReference type="Pfam" id="PF00392">
    <property type="entry name" value="GntR"/>
    <property type="match status" value="1"/>
</dbReference>
<protein>
    <submittedName>
        <fullName evidence="6">Pyruvate dehydrogenase complex repressor</fullName>
    </submittedName>
</protein>